<dbReference type="Proteomes" id="UP001221898">
    <property type="component" value="Unassembled WGS sequence"/>
</dbReference>
<evidence type="ECO:0000313" key="3">
    <source>
        <dbReference type="Proteomes" id="UP001221898"/>
    </source>
</evidence>
<evidence type="ECO:0000256" key="1">
    <source>
        <dbReference type="SAM" id="SignalP"/>
    </source>
</evidence>
<sequence>MTGSLSWVVTGAIVVGGTLRAVEQGVLWNREPQGATPLPFQLTYAGGLQSMGARVELSGHTPEENGVELISGASRGILYGAVMAAQRQPGLLIRGPGL</sequence>
<reference evidence="2" key="1">
    <citation type="journal article" date="2023" name="Science">
        <title>Genome structures resolve the early diversification of teleost fishes.</title>
        <authorList>
            <person name="Parey E."/>
            <person name="Louis A."/>
            <person name="Montfort J."/>
            <person name="Bouchez O."/>
            <person name="Roques C."/>
            <person name="Iampietro C."/>
            <person name="Lluch J."/>
            <person name="Castinel A."/>
            <person name="Donnadieu C."/>
            <person name="Desvignes T."/>
            <person name="Floi Bucao C."/>
            <person name="Jouanno E."/>
            <person name="Wen M."/>
            <person name="Mejri S."/>
            <person name="Dirks R."/>
            <person name="Jansen H."/>
            <person name="Henkel C."/>
            <person name="Chen W.J."/>
            <person name="Zahm M."/>
            <person name="Cabau C."/>
            <person name="Klopp C."/>
            <person name="Thompson A.W."/>
            <person name="Robinson-Rechavi M."/>
            <person name="Braasch I."/>
            <person name="Lecointre G."/>
            <person name="Bobe J."/>
            <person name="Postlethwait J.H."/>
            <person name="Berthelot C."/>
            <person name="Roest Crollius H."/>
            <person name="Guiguen Y."/>
        </authorList>
    </citation>
    <scope>NUCLEOTIDE SEQUENCE</scope>
    <source>
        <strain evidence="2">NC1722</strain>
    </source>
</reference>
<name>A0AAD7SSZ9_9TELE</name>
<feature type="signal peptide" evidence="1">
    <location>
        <begin position="1"/>
        <end position="20"/>
    </location>
</feature>
<keyword evidence="1" id="KW-0732">Signal</keyword>
<feature type="chain" id="PRO_5042177215" evidence="1">
    <location>
        <begin position="21"/>
        <end position="98"/>
    </location>
</feature>
<accession>A0AAD7SSZ9</accession>
<comment type="caution">
    <text evidence="2">The sequence shown here is derived from an EMBL/GenBank/DDBJ whole genome shotgun (WGS) entry which is preliminary data.</text>
</comment>
<evidence type="ECO:0000313" key="2">
    <source>
        <dbReference type="EMBL" id="KAJ8407602.1"/>
    </source>
</evidence>
<organism evidence="2 3">
    <name type="scientific">Aldrovandia affinis</name>
    <dbReference type="NCBI Taxonomy" id="143900"/>
    <lineage>
        <taxon>Eukaryota</taxon>
        <taxon>Metazoa</taxon>
        <taxon>Chordata</taxon>
        <taxon>Craniata</taxon>
        <taxon>Vertebrata</taxon>
        <taxon>Euteleostomi</taxon>
        <taxon>Actinopterygii</taxon>
        <taxon>Neopterygii</taxon>
        <taxon>Teleostei</taxon>
        <taxon>Notacanthiformes</taxon>
        <taxon>Halosauridae</taxon>
        <taxon>Aldrovandia</taxon>
    </lineage>
</organism>
<gene>
    <name evidence="2" type="ORF">AAFF_G00274590</name>
</gene>
<proteinExistence type="predicted"/>
<keyword evidence="3" id="KW-1185">Reference proteome</keyword>
<dbReference type="AlphaFoldDB" id="A0AAD7SSZ9"/>
<protein>
    <submittedName>
        <fullName evidence="2">Uncharacterized protein</fullName>
    </submittedName>
</protein>
<dbReference type="EMBL" id="JAINUG010000038">
    <property type="protein sequence ID" value="KAJ8407602.1"/>
    <property type="molecule type" value="Genomic_DNA"/>
</dbReference>